<proteinExistence type="predicted"/>
<reference evidence="1" key="1">
    <citation type="journal article" date="2021" name="Proc. Natl. Acad. Sci. U.S.A.">
        <title>A Catalog of Tens of Thousands of Viruses from Human Metagenomes Reveals Hidden Associations with Chronic Diseases.</title>
        <authorList>
            <person name="Tisza M.J."/>
            <person name="Buck C.B."/>
        </authorList>
    </citation>
    <scope>NUCLEOTIDE SEQUENCE</scope>
    <source>
        <strain evidence="1">CtoNH1</strain>
    </source>
</reference>
<evidence type="ECO:0000313" key="1">
    <source>
        <dbReference type="EMBL" id="DAE21857.1"/>
    </source>
</evidence>
<accession>A0A8S5QSP6</accession>
<name>A0A8S5QSP6_9CAUD</name>
<dbReference type="EMBL" id="BK015718">
    <property type="protein sequence ID" value="DAE21857.1"/>
    <property type="molecule type" value="Genomic_DNA"/>
</dbReference>
<protein>
    <submittedName>
        <fullName evidence="1">Uncharacterized protein</fullName>
    </submittedName>
</protein>
<sequence length="43" mass="5229">MVLGLVKRQHEKTDKNKFACSHFSLYSLLMETLRHYHFLKHKI</sequence>
<organism evidence="1">
    <name type="scientific">Myoviridae sp. ctoNH1</name>
    <dbReference type="NCBI Taxonomy" id="2826695"/>
    <lineage>
        <taxon>Viruses</taxon>
        <taxon>Duplodnaviria</taxon>
        <taxon>Heunggongvirae</taxon>
        <taxon>Uroviricota</taxon>
        <taxon>Caudoviricetes</taxon>
    </lineage>
</organism>